<keyword evidence="2" id="KW-1185">Reference proteome</keyword>
<reference evidence="1" key="1">
    <citation type="submission" date="2021-01" db="EMBL/GenBank/DDBJ databases">
        <title>Adiantum capillus-veneris genome.</title>
        <authorList>
            <person name="Fang Y."/>
            <person name="Liao Q."/>
        </authorList>
    </citation>
    <scope>NUCLEOTIDE SEQUENCE</scope>
    <source>
        <strain evidence="1">H3</strain>
        <tissue evidence="1">Leaf</tissue>
    </source>
</reference>
<sequence>MISFIASKVKGTNSLVVGSVVGRSRWIIPYPGSRDVKHLQGGFNYWNDHVDLCTTAENETYVAVRFLCIVLPPRASPLLLYRLFAQVKYSVYCGDCHSENMPNEL</sequence>
<proteinExistence type="predicted"/>
<feature type="non-terminal residue" evidence="1">
    <location>
        <position position="105"/>
    </location>
</feature>
<evidence type="ECO:0000313" key="1">
    <source>
        <dbReference type="EMBL" id="KAI5078493.1"/>
    </source>
</evidence>
<organism evidence="1 2">
    <name type="scientific">Adiantum capillus-veneris</name>
    <name type="common">Maidenhair fern</name>
    <dbReference type="NCBI Taxonomy" id="13818"/>
    <lineage>
        <taxon>Eukaryota</taxon>
        <taxon>Viridiplantae</taxon>
        <taxon>Streptophyta</taxon>
        <taxon>Embryophyta</taxon>
        <taxon>Tracheophyta</taxon>
        <taxon>Polypodiopsida</taxon>
        <taxon>Polypodiidae</taxon>
        <taxon>Polypodiales</taxon>
        <taxon>Pteridineae</taxon>
        <taxon>Pteridaceae</taxon>
        <taxon>Vittarioideae</taxon>
        <taxon>Adiantum</taxon>
    </lineage>
</organism>
<dbReference type="AlphaFoldDB" id="A0A9D4V2J4"/>
<accession>A0A9D4V2J4</accession>
<protein>
    <submittedName>
        <fullName evidence="1">Uncharacterized protein</fullName>
    </submittedName>
</protein>
<evidence type="ECO:0000313" key="2">
    <source>
        <dbReference type="Proteomes" id="UP000886520"/>
    </source>
</evidence>
<dbReference type="Proteomes" id="UP000886520">
    <property type="component" value="Chromosome 6"/>
</dbReference>
<dbReference type="EMBL" id="JABFUD020000006">
    <property type="protein sequence ID" value="KAI5078493.1"/>
    <property type="molecule type" value="Genomic_DNA"/>
</dbReference>
<gene>
    <name evidence="1" type="ORF">GOP47_0006164</name>
</gene>
<name>A0A9D4V2J4_ADICA</name>
<comment type="caution">
    <text evidence="1">The sequence shown here is derived from an EMBL/GenBank/DDBJ whole genome shotgun (WGS) entry which is preliminary data.</text>
</comment>